<keyword evidence="4 6" id="KW-0472">Membrane</keyword>
<proteinExistence type="predicted"/>
<feature type="transmembrane region" description="Helical" evidence="6">
    <location>
        <begin position="53"/>
        <end position="75"/>
    </location>
</feature>
<dbReference type="InterPro" id="IPR044174">
    <property type="entry name" value="BC10-like"/>
</dbReference>
<dbReference type="InterPro" id="IPR003406">
    <property type="entry name" value="Glyco_trans_14"/>
</dbReference>
<keyword evidence="6" id="KW-0812">Transmembrane</keyword>
<dbReference type="PANTHER" id="PTHR31042:SF110">
    <property type="entry name" value="BNAA06G38890D PROTEIN"/>
    <property type="match status" value="1"/>
</dbReference>
<feature type="non-terminal residue" evidence="7">
    <location>
        <position position="1"/>
    </location>
</feature>
<keyword evidence="2" id="KW-0328">Glycosyltransferase</keyword>
<comment type="subcellular location">
    <subcellularLocation>
        <location evidence="1">Membrane</location>
        <topology evidence="1">Single-pass type II membrane protein</topology>
    </subcellularLocation>
</comment>
<evidence type="ECO:0000256" key="1">
    <source>
        <dbReference type="ARBA" id="ARBA00004606"/>
    </source>
</evidence>
<sequence length="394" mass="45470">RNLKDPFTLRHSSQKDKSFKSHPDWRKLVQNGKEASTRHIHLVSKSQMLSNQFVISLFLLLCLPIVFFLVAPHVFSPPPRESLIPIADEIDDQILFRRASAGSSSHLSSGTPHPKLKIAFLFLTNSDLHFAPIWDGFFSGHPRSLYNVYVHADPFVNITRPGNGSVFQNAFITSAKRTSRASPTLISATRRLFATALLDDPANAYFAVLSQHCIPLHSFRFVYQSLFESPRVRTWHRSFIELISDEPRLWKRYIARGRYAMLPQVPFDKFRVGSHFFLLTRTHALLTVKDRILWRKFNLPCYRSDECYPEEHYFPTLMNMKDPEGCTGYTLTRVNWTATVKGHPYSYKPTEVSSHLIHHLRLSNHSTSYFFARKFMPTCLTPLLAIADSVIFRD</sequence>
<evidence type="ECO:0000313" key="7">
    <source>
        <dbReference type="EMBL" id="KAH0922503.1"/>
    </source>
</evidence>
<keyword evidence="5" id="KW-0325">Glycoprotein</keyword>
<accession>A0ABQ8CZT2</accession>
<evidence type="ECO:0000256" key="2">
    <source>
        <dbReference type="ARBA" id="ARBA00022676"/>
    </source>
</evidence>
<protein>
    <submittedName>
        <fullName evidence="7">Uncharacterized protein</fullName>
    </submittedName>
</protein>
<evidence type="ECO:0000256" key="5">
    <source>
        <dbReference type="ARBA" id="ARBA00023180"/>
    </source>
</evidence>
<evidence type="ECO:0000256" key="3">
    <source>
        <dbReference type="ARBA" id="ARBA00022679"/>
    </source>
</evidence>
<dbReference type="Pfam" id="PF02485">
    <property type="entry name" value="Branch"/>
    <property type="match status" value="1"/>
</dbReference>
<keyword evidence="6" id="KW-1133">Transmembrane helix</keyword>
<dbReference type="EMBL" id="JAGKQM010000006">
    <property type="protein sequence ID" value="KAH0922503.1"/>
    <property type="molecule type" value="Genomic_DNA"/>
</dbReference>
<evidence type="ECO:0000256" key="6">
    <source>
        <dbReference type="SAM" id="Phobius"/>
    </source>
</evidence>
<keyword evidence="3" id="KW-0808">Transferase</keyword>
<name>A0ABQ8CZT2_BRANA</name>
<comment type="caution">
    <text evidence="7">The sequence shown here is derived from an EMBL/GenBank/DDBJ whole genome shotgun (WGS) entry which is preliminary data.</text>
</comment>
<evidence type="ECO:0000313" key="8">
    <source>
        <dbReference type="Proteomes" id="UP000824890"/>
    </source>
</evidence>
<organism evidence="7 8">
    <name type="scientific">Brassica napus</name>
    <name type="common">Rape</name>
    <dbReference type="NCBI Taxonomy" id="3708"/>
    <lineage>
        <taxon>Eukaryota</taxon>
        <taxon>Viridiplantae</taxon>
        <taxon>Streptophyta</taxon>
        <taxon>Embryophyta</taxon>
        <taxon>Tracheophyta</taxon>
        <taxon>Spermatophyta</taxon>
        <taxon>Magnoliopsida</taxon>
        <taxon>eudicotyledons</taxon>
        <taxon>Gunneridae</taxon>
        <taxon>Pentapetalae</taxon>
        <taxon>rosids</taxon>
        <taxon>malvids</taxon>
        <taxon>Brassicales</taxon>
        <taxon>Brassicaceae</taxon>
        <taxon>Brassiceae</taxon>
        <taxon>Brassica</taxon>
    </lineage>
</organism>
<keyword evidence="8" id="KW-1185">Reference proteome</keyword>
<gene>
    <name evidence="7" type="ORF">HID58_022521</name>
</gene>
<dbReference type="PANTHER" id="PTHR31042">
    <property type="entry name" value="CORE-2/I-BRANCHING BETA-1,6-N-ACETYLGLUCOSAMINYLTRANSFERASE FAMILY PROTEIN-RELATED"/>
    <property type="match status" value="1"/>
</dbReference>
<evidence type="ECO:0000256" key="4">
    <source>
        <dbReference type="ARBA" id="ARBA00023136"/>
    </source>
</evidence>
<dbReference type="Proteomes" id="UP000824890">
    <property type="component" value="Unassembled WGS sequence"/>
</dbReference>
<reference evidence="7 8" key="1">
    <citation type="submission" date="2021-05" db="EMBL/GenBank/DDBJ databases">
        <title>Genome Assembly of Synthetic Allotetraploid Brassica napus Reveals Homoeologous Exchanges between Subgenomes.</title>
        <authorList>
            <person name="Davis J.T."/>
        </authorList>
    </citation>
    <scope>NUCLEOTIDE SEQUENCE [LARGE SCALE GENOMIC DNA]</scope>
    <source>
        <strain evidence="8">cv. Da-Ae</strain>
        <tissue evidence="7">Seedling</tissue>
    </source>
</reference>